<dbReference type="Proteomes" id="UP000507470">
    <property type="component" value="Unassembled WGS sequence"/>
</dbReference>
<accession>A0A6J8ENH4</accession>
<evidence type="ECO:0000256" key="4">
    <source>
        <dbReference type="ARBA" id="ARBA00022737"/>
    </source>
</evidence>
<dbReference type="FunFam" id="2.20.100.10:FF:000002">
    <property type="entry name" value="Unc-5 netrin receptor C"/>
    <property type="match status" value="7"/>
</dbReference>
<evidence type="ECO:0000313" key="7">
    <source>
        <dbReference type="EMBL" id="CAC5422199.1"/>
    </source>
</evidence>
<keyword evidence="3 6" id="KW-0732">Signal</keyword>
<dbReference type="AlphaFoldDB" id="A0A6J8ENH4"/>
<evidence type="ECO:0000313" key="8">
    <source>
        <dbReference type="Proteomes" id="UP000507470"/>
    </source>
</evidence>
<dbReference type="PANTHER" id="PTHR22906:SF43">
    <property type="entry name" value="PROPERDIN"/>
    <property type="match status" value="1"/>
</dbReference>
<sequence>MLKQTLIYLILLVFPTVNGSCSKWTCWTPCSVTCGSGSQERRRICHNPARAKFRPDCRGSRSESRPCTVTACPINGNWTEWSLWSDCYLTCGLDGGRYRTRTCDNPAPANNGRGCSGSGSEKEQCNLTDCPINGNWTEWSLWSGCSLTCGLDGGRYRTRTSDNPAPANNGWGCSGSGSEKEQCNLTDCPINGNWTEWSLWSGCSLTCGLDGGRYRTRTCDNPAPANNGRGCSGSGSEKEQCNLTDCPINGNWTEWSLWSGCSLTCGLDGGRYRTRTCDNPAPANNGRGCSGSGSEKEQCNLTDCPINGNWTEWSLWSGCSLTCGLDGGRYRTRTCDNPAPANNGRGCSGSGSEKEQCNLTDCPINGNWTEWSLWSGCSLTCGLDGGRYRTRTCDNPAPANSGRGCSGSGSEKEQCNLTDCPINGNWTEWSLWSDCSLSCGLGGGRYRTRTCDNPAPANNGRGCSGSGSEKEQCKLTDCPINGNWTEWSLWSDCSLSCGLGGGRYRTRTCDNPAPANNGRGCSGSGSEKEQCKLTDCPINGNWAEWSLWSKCSISCGSDGNRFRDRTCSDPEAANGGRPCTGRAIQAETCELPGCPI</sequence>
<evidence type="ECO:0000256" key="3">
    <source>
        <dbReference type="ARBA" id="ARBA00022729"/>
    </source>
</evidence>
<dbReference type="InterPro" id="IPR000884">
    <property type="entry name" value="TSP1_rpt"/>
</dbReference>
<evidence type="ECO:0000256" key="1">
    <source>
        <dbReference type="ARBA" id="ARBA00004613"/>
    </source>
</evidence>
<keyword evidence="2" id="KW-0964">Secreted</keyword>
<dbReference type="FunFam" id="2.20.100.10:FF:000001">
    <property type="entry name" value="semaphorin-5A isoform X1"/>
    <property type="match status" value="2"/>
</dbReference>
<dbReference type="PRINTS" id="PR01705">
    <property type="entry name" value="TSP1REPEAT"/>
</dbReference>
<evidence type="ECO:0000256" key="6">
    <source>
        <dbReference type="SAM" id="SignalP"/>
    </source>
</evidence>
<keyword evidence="7" id="KW-0675">Receptor</keyword>
<dbReference type="Pfam" id="PF00090">
    <property type="entry name" value="TSP_1"/>
    <property type="match status" value="10"/>
</dbReference>
<keyword evidence="4" id="KW-0677">Repeat</keyword>
<gene>
    <name evidence="7" type="ORF">MCOR_54264</name>
</gene>
<keyword evidence="8" id="KW-1185">Reference proteome</keyword>
<dbReference type="SUPFAM" id="SSF82895">
    <property type="entry name" value="TSP-1 type 1 repeat"/>
    <property type="match status" value="10"/>
</dbReference>
<organism evidence="7 8">
    <name type="scientific">Mytilus coruscus</name>
    <name type="common">Sea mussel</name>
    <dbReference type="NCBI Taxonomy" id="42192"/>
    <lineage>
        <taxon>Eukaryota</taxon>
        <taxon>Metazoa</taxon>
        <taxon>Spiralia</taxon>
        <taxon>Lophotrochozoa</taxon>
        <taxon>Mollusca</taxon>
        <taxon>Bivalvia</taxon>
        <taxon>Autobranchia</taxon>
        <taxon>Pteriomorphia</taxon>
        <taxon>Mytilida</taxon>
        <taxon>Mytiloidea</taxon>
        <taxon>Mytilidae</taxon>
        <taxon>Mytilinae</taxon>
        <taxon>Mytilus</taxon>
    </lineage>
</organism>
<feature type="signal peptide" evidence="6">
    <location>
        <begin position="1"/>
        <end position="19"/>
    </location>
</feature>
<comment type="subcellular location">
    <subcellularLocation>
        <location evidence="1">Secreted</location>
    </subcellularLocation>
</comment>
<dbReference type="OrthoDB" id="446173at2759"/>
<keyword evidence="5" id="KW-1015">Disulfide bond</keyword>
<dbReference type="InterPro" id="IPR052065">
    <property type="entry name" value="Compl_asym_regulator"/>
</dbReference>
<protein>
    <submittedName>
        <fullName evidence="7">Coadhesin,Thrombospondin-1,Mucin-like protein,Hemicentin-1,Adhesion G protein-coupled receptor B3</fullName>
    </submittedName>
</protein>
<dbReference type="Gene3D" id="2.20.100.10">
    <property type="entry name" value="Thrombospondin type-1 (TSP1) repeat"/>
    <property type="match status" value="10"/>
</dbReference>
<dbReference type="SMART" id="SM00209">
    <property type="entry name" value="TSP1"/>
    <property type="match status" value="10"/>
</dbReference>
<dbReference type="PROSITE" id="PS50092">
    <property type="entry name" value="TSP1"/>
    <property type="match status" value="10"/>
</dbReference>
<dbReference type="InterPro" id="IPR036383">
    <property type="entry name" value="TSP1_rpt_sf"/>
</dbReference>
<proteinExistence type="predicted"/>
<dbReference type="EMBL" id="CACVKT020009528">
    <property type="protein sequence ID" value="CAC5422199.1"/>
    <property type="molecule type" value="Genomic_DNA"/>
</dbReference>
<reference evidence="7 8" key="1">
    <citation type="submission" date="2020-06" db="EMBL/GenBank/DDBJ databases">
        <authorList>
            <person name="Li R."/>
            <person name="Bekaert M."/>
        </authorList>
    </citation>
    <scope>NUCLEOTIDE SEQUENCE [LARGE SCALE GENOMIC DNA]</scope>
    <source>
        <strain evidence="8">wild</strain>
    </source>
</reference>
<dbReference type="PANTHER" id="PTHR22906">
    <property type="entry name" value="PROPERDIN"/>
    <property type="match status" value="1"/>
</dbReference>
<name>A0A6J8ENH4_MYTCO</name>
<evidence type="ECO:0000256" key="2">
    <source>
        <dbReference type="ARBA" id="ARBA00022525"/>
    </source>
</evidence>
<evidence type="ECO:0000256" key="5">
    <source>
        <dbReference type="ARBA" id="ARBA00023157"/>
    </source>
</evidence>
<feature type="chain" id="PRO_5026947709" evidence="6">
    <location>
        <begin position="20"/>
        <end position="596"/>
    </location>
</feature>